<keyword evidence="2" id="KW-1133">Transmembrane helix</keyword>
<reference evidence="4" key="1">
    <citation type="submission" date="2017-09" db="EMBL/GenBank/DDBJ databases">
        <title>Depth-based differentiation of microbial function through sediment-hosted aquifers and enrichment of novel symbionts in the deep terrestrial subsurface.</title>
        <authorList>
            <person name="Probst A.J."/>
            <person name="Ladd B."/>
            <person name="Jarett J.K."/>
            <person name="Geller-Mcgrath D.E."/>
            <person name="Sieber C.M.K."/>
            <person name="Emerson J.B."/>
            <person name="Anantharaman K."/>
            <person name="Thomas B.C."/>
            <person name="Malmstrom R."/>
            <person name="Stieglmeier M."/>
            <person name="Klingl A."/>
            <person name="Woyke T."/>
            <person name="Ryan C.M."/>
            <person name="Banfield J.F."/>
        </authorList>
    </citation>
    <scope>NUCLEOTIDE SEQUENCE [LARGE SCALE GENOMIC DNA]</scope>
</reference>
<proteinExistence type="predicted"/>
<protein>
    <recommendedName>
        <fullName evidence="5">Dockerin domain-containing protein</fullName>
    </recommendedName>
</protein>
<evidence type="ECO:0000256" key="2">
    <source>
        <dbReference type="SAM" id="Phobius"/>
    </source>
</evidence>
<keyword evidence="2" id="KW-0812">Transmembrane</keyword>
<accession>A0A2M8F1A2</accession>
<evidence type="ECO:0008006" key="5">
    <source>
        <dbReference type="Google" id="ProtNLM"/>
    </source>
</evidence>
<dbReference type="InterPro" id="IPR036439">
    <property type="entry name" value="Dockerin_dom_sf"/>
</dbReference>
<comment type="caution">
    <text evidence="3">The sequence shown here is derived from an EMBL/GenBank/DDBJ whole genome shotgun (WGS) entry which is preliminary data.</text>
</comment>
<name>A0A2M8F1A2_9BACT</name>
<dbReference type="Gene3D" id="1.10.1330.10">
    <property type="entry name" value="Dockerin domain"/>
    <property type="match status" value="1"/>
</dbReference>
<dbReference type="EMBL" id="PFSC01000055">
    <property type="protein sequence ID" value="PJC33055.1"/>
    <property type="molecule type" value="Genomic_DNA"/>
</dbReference>
<dbReference type="AlphaFoldDB" id="A0A2M8F1A2"/>
<sequence>MNTYQPSQQQSQSNSSPLSESVLSSGHNTLSQWKGIKWGIFRRILIVFIAIGTFGFLAWFTNTYIYKFFASNQTATISVLKKEIEVGVGEAFTTSFTVNSSQSEDFISGAELILEYDPIYLEYGDGGSSGFVPLENFPYDVIYEENDPTIGKVEIVLVNPSDKEYPAHQLSFVFRVREDLTREQVFGLKNKVHIYLSKDPKFVGQAGGNGVLFEAPTSDTVLSAVSIRGETPSEEAPLLQGNISAKLIIKTRFQGILGEPVGSKGPMMVRVTLHGSSGGSKTTTISFQPGADGIWTGEYSEQNLSENETFSIGLKGPKHLAKYICEAQPSETVGGTYNCNDKKIALIQGDNNLNFSNVILLAGDIPVQDGIIDAVDIAFIRANLGTTTSSVLSRGDLNLDGIVDTQDHSLAIAALGFKYDEK</sequence>
<keyword evidence="2" id="KW-0472">Membrane</keyword>
<organism evidence="3 4">
    <name type="scientific">Candidatus Roizmanbacteria bacterium CG_4_9_14_0_2_um_filter_39_13</name>
    <dbReference type="NCBI Taxonomy" id="1974839"/>
    <lineage>
        <taxon>Bacteria</taxon>
        <taxon>Candidatus Roizmaniibacteriota</taxon>
    </lineage>
</organism>
<gene>
    <name evidence="3" type="ORF">CO051_02110</name>
</gene>
<dbReference type="Gene3D" id="2.60.40.680">
    <property type="match status" value="1"/>
</dbReference>
<feature type="region of interest" description="Disordered" evidence="1">
    <location>
        <begin position="1"/>
        <end position="20"/>
    </location>
</feature>
<evidence type="ECO:0000313" key="3">
    <source>
        <dbReference type="EMBL" id="PJC33055.1"/>
    </source>
</evidence>
<evidence type="ECO:0000256" key="1">
    <source>
        <dbReference type="SAM" id="MobiDB-lite"/>
    </source>
</evidence>
<dbReference type="SUPFAM" id="SSF63446">
    <property type="entry name" value="Type I dockerin domain"/>
    <property type="match status" value="1"/>
</dbReference>
<evidence type="ECO:0000313" key="4">
    <source>
        <dbReference type="Proteomes" id="UP000231383"/>
    </source>
</evidence>
<dbReference type="Proteomes" id="UP000231383">
    <property type="component" value="Unassembled WGS sequence"/>
</dbReference>
<feature type="transmembrane region" description="Helical" evidence="2">
    <location>
        <begin position="40"/>
        <end position="60"/>
    </location>
</feature>
<dbReference type="GO" id="GO:0000272">
    <property type="term" value="P:polysaccharide catabolic process"/>
    <property type="evidence" value="ECO:0007669"/>
    <property type="project" value="InterPro"/>
</dbReference>